<dbReference type="Pfam" id="PF18029">
    <property type="entry name" value="Glyoxalase_6"/>
    <property type="match status" value="1"/>
</dbReference>
<dbReference type="InterPro" id="IPR041581">
    <property type="entry name" value="Glyoxalase_6"/>
</dbReference>
<dbReference type="Proteomes" id="UP000029839">
    <property type="component" value="Unassembled WGS sequence"/>
</dbReference>
<dbReference type="PANTHER" id="PTHR35908">
    <property type="entry name" value="HYPOTHETICAL FUSION PROTEIN"/>
    <property type="match status" value="1"/>
</dbReference>
<reference evidence="2 3" key="2">
    <citation type="journal article" date="2015" name="Stand. Genomic Sci.">
        <title>Draft genome sequence of Cellulomonas carbonis T26(T) and comparative analysis of six Cellulomonas genomes.</title>
        <authorList>
            <person name="Zhuang W."/>
            <person name="Zhang S."/>
            <person name="Xia X."/>
            <person name="Wang G."/>
        </authorList>
    </citation>
    <scope>NUCLEOTIDE SEQUENCE [LARGE SCALE GENOMIC DNA]</scope>
    <source>
        <strain evidence="2 3">T26</strain>
    </source>
</reference>
<dbReference type="Gene3D" id="3.10.180.10">
    <property type="entry name" value="2,3-Dihydroxybiphenyl 1,2-Dioxygenase, domain 1"/>
    <property type="match status" value="1"/>
</dbReference>
<dbReference type="InterPro" id="IPR029068">
    <property type="entry name" value="Glyas_Bleomycin-R_OHBP_Dase"/>
</dbReference>
<keyword evidence="3" id="KW-1185">Reference proteome</keyword>
<protein>
    <submittedName>
        <fullName evidence="2">Glyoxalase</fullName>
    </submittedName>
</protein>
<dbReference type="InterPro" id="IPR037523">
    <property type="entry name" value="VOC_core"/>
</dbReference>
<dbReference type="EMBL" id="AXCY01000013">
    <property type="protein sequence ID" value="KGM11826.1"/>
    <property type="molecule type" value="Genomic_DNA"/>
</dbReference>
<dbReference type="PANTHER" id="PTHR35908:SF1">
    <property type="entry name" value="CONSERVED PROTEIN"/>
    <property type="match status" value="1"/>
</dbReference>
<feature type="domain" description="VOC" evidence="1">
    <location>
        <begin position="2"/>
        <end position="111"/>
    </location>
</feature>
<dbReference type="AlphaFoldDB" id="A0A0A0BV86"/>
<organism evidence="2 3">
    <name type="scientific">Cellulomonas carbonis T26</name>
    <dbReference type="NCBI Taxonomy" id="947969"/>
    <lineage>
        <taxon>Bacteria</taxon>
        <taxon>Bacillati</taxon>
        <taxon>Actinomycetota</taxon>
        <taxon>Actinomycetes</taxon>
        <taxon>Micrococcales</taxon>
        <taxon>Cellulomonadaceae</taxon>
        <taxon>Cellulomonas</taxon>
    </lineage>
</organism>
<dbReference type="SUPFAM" id="SSF54593">
    <property type="entry name" value="Glyoxalase/Bleomycin resistance protein/Dihydroxybiphenyl dioxygenase"/>
    <property type="match status" value="1"/>
</dbReference>
<proteinExistence type="predicted"/>
<evidence type="ECO:0000259" key="1">
    <source>
        <dbReference type="PROSITE" id="PS51819"/>
    </source>
</evidence>
<dbReference type="PROSITE" id="PS51819">
    <property type="entry name" value="VOC"/>
    <property type="match status" value="1"/>
</dbReference>
<evidence type="ECO:0000313" key="3">
    <source>
        <dbReference type="Proteomes" id="UP000029839"/>
    </source>
</evidence>
<evidence type="ECO:0000313" key="2">
    <source>
        <dbReference type="EMBL" id="KGM11826.1"/>
    </source>
</evidence>
<dbReference type="CDD" id="cd06587">
    <property type="entry name" value="VOC"/>
    <property type="match status" value="1"/>
</dbReference>
<sequence>MRVGMVTFDALDARALADWWARQTGGTVVADHDGEFVMVDASGMRLGFQRVERPTPGKNRVHLDLEAHDRDDEVERLRLEGAQVVARHETPGFTWVVLADPEGNQFCVSARH</sequence>
<gene>
    <name evidence="2" type="ORF">N868_06250</name>
</gene>
<reference evidence="2 3" key="1">
    <citation type="submission" date="2013-08" db="EMBL/GenBank/DDBJ databases">
        <title>Genome sequencing of Cellulomonas carbonis T26.</title>
        <authorList>
            <person name="Chen F."/>
            <person name="Li Y."/>
            <person name="Wang G."/>
        </authorList>
    </citation>
    <scope>NUCLEOTIDE SEQUENCE [LARGE SCALE GENOMIC DNA]</scope>
    <source>
        <strain evidence="2 3">T26</strain>
    </source>
</reference>
<name>A0A0A0BV86_9CELL</name>
<accession>A0A0A0BV86</accession>
<comment type="caution">
    <text evidence="2">The sequence shown here is derived from an EMBL/GenBank/DDBJ whole genome shotgun (WGS) entry which is preliminary data.</text>
</comment>